<evidence type="ECO:0000313" key="2">
    <source>
        <dbReference type="Proteomes" id="UP000256572"/>
    </source>
</evidence>
<dbReference type="KEGG" id="apom:CPF11_03275"/>
<name>A0AAN1U9F8_9PROT</name>
<dbReference type="AlphaFoldDB" id="A0AAN1U9F8"/>
<protein>
    <submittedName>
        <fullName evidence="1">Uncharacterized protein</fullName>
    </submittedName>
</protein>
<gene>
    <name evidence="1" type="ORF">CJF59_09675</name>
</gene>
<accession>A0AAN1U9F8</accession>
<dbReference type="Proteomes" id="UP000256572">
    <property type="component" value="Chromosome"/>
</dbReference>
<organism evidence="1 2">
    <name type="scientific">Acetobacter pomorum</name>
    <dbReference type="NCBI Taxonomy" id="65959"/>
    <lineage>
        <taxon>Bacteria</taxon>
        <taxon>Pseudomonadati</taxon>
        <taxon>Pseudomonadota</taxon>
        <taxon>Alphaproteobacteria</taxon>
        <taxon>Acetobacterales</taxon>
        <taxon>Acetobacteraceae</taxon>
        <taxon>Acetobacter</taxon>
    </lineage>
</organism>
<reference evidence="1 2" key="1">
    <citation type="submission" date="2017-09" db="EMBL/GenBank/DDBJ databases">
        <authorList>
            <person name="Kim K.H."/>
            <person name="Chun B.H."/>
            <person name="Han G.S."/>
            <person name="Hyun S.G."/>
            <person name="Jeon C.O."/>
        </authorList>
    </citation>
    <scope>NUCLEOTIDE SEQUENCE [LARGE SCALE GENOMIC DNA]</scope>
    <source>
        <strain evidence="1 2">SH</strain>
    </source>
</reference>
<dbReference type="RefSeq" id="WP_035353185.1">
    <property type="nucleotide sequence ID" value="NZ_CP023189.1"/>
</dbReference>
<proteinExistence type="predicted"/>
<reference evidence="1 2" key="2">
    <citation type="submission" date="2018-08" db="EMBL/GenBank/DDBJ databases">
        <title>Acetobacter oryzifermentans sp. nov., isolated from Korea traditional vinegar and reclassification of Acetobacter pasteurianus subsp. ascendens (Henneberg 1898) as Acetobacter ascendens comb. nov.</title>
        <authorList>
            <person name="Cho G.Y."/>
            <person name="Lee S.H."/>
        </authorList>
    </citation>
    <scope>NUCLEOTIDE SEQUENCE [LARGE SCALE GENOMIC DNA]</scope>
    <source>
        <strain evidence="1 2">SH</strain>
    </source>
</reference>
<dbReference type="EMBL" id="CP023189">
    <property type="protein sequence ID" value="AXN00790.1"/>
    <property type="molecule type" value="Genomic_DNA"/>
</dbReference>
<evidence type="ECO:0000313" key="1">
    <source>
        <dbReference type="EMBL" id="AXN00790.1"/>
    </source>
</evidence>
<sequence length="87" mass="9725">MAGVQLPNIISMARCLADKLYEDTKDLQNFQALEAGITGGEYAIWGFMKANGDSDEVARDCCLLFMKSVHERWRELLMKEAQPVGNA</sequence>